<evidence type="ECO:0000256" key="7">
    <source>
        <dbReference type="ARBA" id="ARBA00022777"/>
    </source>
</evidence>
<dbReference type="InterPro" id="IPR044107">
    <property type="entry name" value="PIKKc_ATM"/>
</dbReference>
<evidence type="ECO:0000259" key="15">
    <source>
        <dbReference type="PROSITE" id="PS51189"/>
    </source>
</evidence>
<dbReference type="InterPro" id="IPR003152">
    <property type="entry name" value="FATC_dom"/>
</dbReference>
<dbReference type="SMART" id="SM00146">
    <property type="entry name" value="PI3Kc"/>
    <property type="match status" value="1"/>
</dbReference>
<keyword evidence="5" id="KW-0547">Nucleotide-binding</keyword>
<evidence type="ECO:0000259" key="14">
    <source>
        <dbReference type="PROSITE" id="PS50290"/>
    </source>
</evidence>
<evidence type="ECO:0000256" key="4">
    <source>
        <dbReference type="ARBA" id="ARBA00022679"/>
    </source>
</evidence>
<dbReference type="Pfam" id="PF02260">
    <property type="entry name" value="FATC"/>
    <property type="match status" value="1"/>
</dbReference>
<keyword evidence="9" id="KW-0539">Nucleus</keyword>
<reference evidence="17 18" key="1">
    <citation type="journal article" date="2024" name="Ann. Entomol. Soc. Am.">
        <title>Genomic analyses of the southern and eastern yellowjacket wasps (Hymenoptera: Vespidae) reveal evolutionary signatures of social life.</title>
        <authorList>
            <person name="Catto M.A."/>
            <person name="Caine P.B."/>
            <person name="Orr S.E."/>
            <person name="Hunt B.G."/>
            <person name="Goodisman M.A.D."/>
        </authorList>
    </citation>
    <scope>NUCLEOTIDE SEQUENCE [LARGE SCALE GENOMIC DNA]</scope>
    <source>
        <strain evidence="17">232</strain>
        <tissue evidence="17">Head and thorax</tissue>
    </source>
</reference>
<name>A0ABD2AGL2_VESMC</name>
<gene>
    <name evidence="17" type="ORF">V1477_021247</name>
</gene>
<feature type="domain" description="FATC" evidence="16">
    <location>
        <begin position="2856"/>
        <end position="2888"/>
    </location>
</feature>
<comment type="catalytic activity">
    <reaction evidence="12">
        <text>L-seryl-[protein] + ATP = O-phospho-L-seryl-[protein] + ADP + H(+)</text>
        <dbReference type="Rhea" id="RHEA:17989"/>
        <dbReference type="Rhea" id="RHEA-COMP:9863"/>
        <dbReference type="Rhea" id="RHEA-COMP:11604"/>
        <dbReference type="ChEBI" id="CHEBI:15378"/>
        <dbReference type="ChEBI" id="CHEBI:29999"/>
        <dbReference type="ChEBI" id="CHEBI:30616"/>
        <dbReference type="ChEBI" id="CHEBI:83421"/>
        <dbReference type="ChEBI" id="CHEBI:456216"/>
        <dbReference type="EC" id="2.7.11.1"/>
    </reaction>
</comment>
<keyword evidence="18" id="KW-1185">Reference proteome</keyword>
<dbReference type="InterPro" id="IPR018936">
    <property type="entry name" value="PI3/4_kinase_CS"/>
</dbReference>
<dbReference type="Pfam" id="PF02259">
    <property type="entry name" value="FAT"/>
    <property type="match status" value="1"/>
</dbReference>
<evidence type="ECO:0000256" key="10">
    <source>
        <dbReference type="ARBA" id="ARBA00023306"/>
    </source>
</evidence>
<dbReference type="PANTHER" id="PTHR37079:SF4">
    <property type="entry name" value="SERINE_THREONINE-PROTEIN KINASE ATM"/>
    <property type="match status" value="1"/>
</dbReference>
<dbReference type="SUPFAM" id="SSF56112">
    <property type="entry name" value="Protein kinase-like (PK-like)"/>
    <property type="match status" value="1"/>
</dbReference>
<protein>
    <recommendedName>
        <fullName evidence="13">Serine/threonine-protein kinase ATM</fullName>
        <ecNumber evidence="2">2.7.11.1</ecNumber>
    </recommendedName>
</protein>
<evidence type="ECO:0000256" key="8">
    <source>
        <dbReference type="ARBA" id="ARBA00022840"/>
    </source>
</evidence>
<dbReference type="Proteomes" id="UP001607303">
    <property type="component" value="Unassembled WGS sequence"/>
</dbReference>
<dbReference type="PROSITE" id="PS50290">
    <property type="entry name" value="PI3_4_KINASE_3"/>
    <property type="match status" value="1"/>
</dbReference>
<dbReference type="InterPro" id="IPR014009">
    <property type="entry name" value="PIK_FAT"/>
</dbReference>
<keyword evidence="7" id="KW-0418">Kinase</keyword>
<dbReference type="PROSITE" id="PS51189">
    <property type="entry name" value="FAT"/>
    <property type="match status" value="1"/>
</dbReference>
<dbReference type="FunFam" id="3.30.1010.10:FF:000023">
    <property type="entry name" value="Serine/threonine-protein kinase ATM"/>
    <property type="match status" value="1"/>
</dbReference>
<dbReference type="Gene3D" id="1.10.1070.11">
    <property type="entry name" value="Phosphatidylinositol 3-/4-kinase, catalytic domain"/>
    <property type="match status" value="1"/>
</dbReference>
<evidence type="ECO:0000256" key="2">
    <source>
        <dbReference type="ARBA" id="ARBA00012513"/>
    </source>
</evidence>
<dbReference type="PANTHER" id="PTHR37079">
    <property type="entry name" value="SERINE/THREONINE-PROTEIN KINASE ATM"/>
    <property type="match status" value="1"/>
</dbReference>
<keyword evidence="3" id="KW-0723">Serine/threonine-protein kinase</keyword>
<keyword evidence="8" id="KW-0067">ATP-binding</keyword>
<comment type="subcellular location">
    <subcellularLocation>
        <location evidence="1">Nucleus</location>
    </subcellularLocation>
</comment>
<evidence type="ECO:0000256" key="6">
    <source>
        <dbReference type="ARBA" id="ARBA00022763"/>
    </source>
</evidence>
<evidence type="ECO:0000259" key="16">
    <source>
        <dbReference type="PROSITE" id="PS51190"/>
    </source>
</evidence>
<evidence type="ECO:0000313" key="18">
    <source>
        <dbReference type="Proteomes" id="UP001607303"/>
    </source>
</evidence>
<feature type="domain" description="FAT" evidence="15">
    <location>
        <begin position="1816"/>
        <end position="2421"/>
    </location>
</feature>
<dbReference type="EMBL" id="JAYRBN010000119">
    <property type="protein sequence ID" value="KAL2719753.1"/>
    <property type="molecule type" value="Genomic_DNA"/>
</dbReference>
<feature type="domain" description="PI3K/PI4K catalytic" evidence="14">
    <location>
        <begin position="2530"/>
        <end position="2857"/>
    </location>
</feature>
<evidence type="ECO:0000256" key="5">
    <source>
        <dbReference type="ARBA" id="ARBA00022741"/>
    </source>
</evidence>
<dbReference type="PROSITE" id="PS00915">
    <property type="entry name" value="PI3_4_KINASE_1"/>
    <property type="match status" value="1"/>
</dbReference>
<dbReference type="InterPro" id="IPR011009">
    <property type="entry name" value="Kinase-like_dom_sf"/>
</dbReference>
<dbReference type="InterPro" id="IPR038980">
    <property type="entry name" value="ATM_plant"/>
</dbReference>
<organism evidence="17 18">
    <name type="scientific">Vespula maculifrons</name>
    <name type="common">Eastern yellow jacket</name>
    <name type="synonym">Wasp</name>
    <dbReference type="NCBI Taxonomy" id="7453"/>
    <lineage>
        <taxon>Eukaryota</taxon>
        <taxon>Metazoa</taxon>
        <taxon>Ecdysozoa</taxon>
        <taxon>Arthropoda</taxon>
        <taxon>Hexapoda</taxon>
        <taxon>Insecta</taxon>
        <taxon>Pterygota</taxon>
        <taxon>Neoptera</taxon>
        <taxon>Endopterygota</taxon>
        <taxon>Hymenoptera</taxon>
        <taxon>Apocrita</taxon>
        <taxon>Aculeata</taxon>
        <taxon>Vespoidea</taxon>
        <taxon>Vespidae</taxon>
        <taxon>Vespinae</taxon>
        <taxon>Vespula</taxon>
    </lineage>
</organism>
<evidence type="ECO:0000256" key="1">
    <source>
        <dbReference type="ARBA" id="ARBA00004123"/>
    </source>
</evidence>
<proteinExistence type="predicted"/>
<keyword evidence="10" id="KW-0131">Cell cycle</keyword>
<dbReference type="GO" id="GO:0004674">
    <property type="term" value="F:protein serine/threonine kinase activity"/>
    <property type="evidence" value="ECO:0007669"/>
    <property type="project" value="UniProtKB-KW"/>
</dbReference>
<keyword evidence="4" id="KW-0808">Transferase</keyword>
<evidence type="ECO:0000256" key="9">
    <source>
        <dbReference type="ARBA" id="ARBA00023242"/>
    </source>
</evidence>
<evidence type="ECO:0000256" key="3">
    <source>
        <dbReference type="ARBA" id="ARBA00022527"/>
    </source>
</evidence>
<sequence length="2888" mass="336902">MKMSRVLEKVITIAQLADSTKVTEKRKCISLLLELYGSKEIINEISKYSEDNNDATVSWWNIFTIIHKLILYEADRLATKDMNKTDMKRQNICNVLLNTIRYSHESRTLTLKCNGLIQRVLEILQNRKYLSYCNTYLNILITYIIPVRLYQINISPEQWKELLTACVNLYKDAFASINKCILIDTIEMIIQYAYMYSNILLEVKKLLPFLASILSDSKILEQIEESAYKLTNTMCHQIATENRIMLCQFSEDILPKIFGLNSYDEKYKFMLLFVQIHHPEGVHQENDGAFACNWSTWNSILRSMYEIILKDSKKGILSKHFLQFASEVFNQVLQNPGTIWGLCNSTELYSQPVKRRCISISSPIDMIDHDDVEEAWPMIQILTVLFAKYPKRIKSDDFISLLKILDTYLTQSSKHVKVIDSLYNLCTVLMEIGQLFLNIPERYNVHWYNIWDNLLRSLNTNQSEISAHRLAQCFIKYGKMRNTNSLFALYMSQTIRWSPNSLKTLILCCENTPLPDDVPMFNTNLHSSMLNTRSVKLHFIEWLLNTPWFKVPSTIFIESLCNILIGIPVKFFHENNTTFKTSGLTLPIREDSYLQEFLYDCPQSLSYKNIETCNLALTFQINLFTMVTTETVDSQEHLQESLAKANVNIIDLKDILVILKKYLYDIIDKKNENNDIRTIIMKITLAGKVATTVKKMNILMEDTEIHFIMCLINDCLQHAYSLLENIKLSKNNHKYLIDITKAFLILYKTFCSAYTDMTKIIISLSTAEILRNLFDLLNIEDDNNFTYHEIRRYNDNFDIFQNKNKHSNNDQVNYKNNDICSLNTIRIKTIKTLTLFCCMNTGKERPKIQLDLMSNLMTTDNYDLSFVIDFKMAMIVLESFTQYDKEMLHEKYKDAPVLFLLDLFQKCKEDEKYVRYVLKILPYFIEYTASYDYDLTVIMSTIFNFCKLLNNKKFGPIVHIDFLECLARIIEIKPLLMRHKQYTQCQYKLWFVIENLLTYMQNPLHILRLKAIKCMQKLYFSKCIEYERKISFFEKLENAAINLLSIEKRSYNNEMDEIETRTASALLIFATIICTSSTLQSNALVAILQLVENKQVKLKTVQKLLHSIRKQSEHVLSNEDNLAHMLSYWLKMNHTMQTFPWEMTQCESQEEFYKTHINTIVFTEIQNFNITNAKQLCTYVGYNFNDVFKNIFAQVLSWLLSLICQKTQKNSIDAKRADDLLHELMLNQENFETIDTFSNLFKTNFDKIIVNIIMRLHDEKHFHQMFQLQYKFPYANPPVLSKTDANDCLQYIEEHFISSKSLQYYLATKGINKLQKILMNLVNNIYDMKFTEHKLKSLHQYIYFCTIIMEGSKFNYFDSISIYLIREISYSLIHFIKDKNDILSETACKYFQIFLKYILPERHAEIEKHLNYYVTMLVPVAQLEKTPIAIELLEYLIIEQNELFSNAIAKLNTFPNLPKFQRILNVYNSLKYKDGKKYNLEEEIQHFLNATNQKIVNCNMESVAYLKLQLLTRRNELQELYNKLDNSSMQNYNLLHQLICRLLEIIKRSNQATSIEATKCLGQLGPIDLGTTILYNKKSCLKQNADISNMLTYEIITLLTEFLIDNNIKLRTASANALDMILSSIWGQQILDKKNFKAIRQVLIDCSRSPLSLDYIRPFIHEVKNLNKNKITLDQIACDKYIKKDNSIWIETSNIPYAEWIVQITCNIIECFSDYYLEDLIPVCKLSIEMCELILPRIIFLIMYINKELAITVSHRINGFFFFHFNDKNQSIHGLLHSSQYIVHCDRNIVYFMLNLVNFIRTQAVENIPLELDFVYIAKAAQYCSAYFTACLYAELSCESLSIEPRDFSTVTKIDYAYECDPVLGRTLQNILRDASSKIGDPDAIRGCGSSHLQDSFSRVQYYIQMHEWDKVLLIKDIELSSGNKTAIEEMIDALQQLGFHYLLGHYISTMSTSTKEMSNDVQLECAWRLSNWDIPIFPQIMQSLCGNNMKLKLSESDYYLYHFYALRCFHEKDELGVKNAIKCARVCIIKALSNINLEYNKEIYGKLTQLQMLSEIEELCLTKSEDYSKVLQKWQQCDITNFNEFQYTEPILTQRSIMYQINDTLCNNSIIKNELVDTHIKIAEIARNQGHLQIAARALGTLAKQNEVPSKFIDLLDYQESLLAWKRNDYEISRYLLRKLIHRKSIDPVLQARVLRIYGNWMAETKSENPQTVIENYYQESIKISKSIKNKTFDVIKNVHDTQVALARFADAQFEHVKMYMKSPQFKSLKKCVEYSCSVVKYDSTLQDTDIKRAVILSQKQHTNDTAELQNIEKEKNNYLLIAVRYYLLTLYQSEDYNLLVFRLIALWLENAKNKEVNKLLEENLDKIPSYKFLPLVPQLAAHMNNVSDEFSVKINKTLERCALDHPHHTLPVLLALKNLYGDYEFLKTKKNKKLEEEPRILGAKRLLKQLTSSKVSCIIQEMEILSYSLVMLANYETNDKSKRGTSYKIPIGQRILKIKDFSNIFVPTLAINVKCNGNYNDIITIVKYFDTYENVGGVNAPKKIICIGSDGIQREQLLKGKDDLRQDAVMQQVFNVMNRLFEMSKEAKRRKLKIRTYKVVPLTQRSGILEWCHNTMPIATILIGTDGISGVHKKYNPNDYTALICRKKMEEVSKKSNDVKLQQFLECCKHMRPAFHHFFIEKYPSPETWYEKRLAYTRSVATTSIAGYILGLGDRHLGNILMDQLTAEVIHIDFGIAFEQGKVLPLPETIPFRLTRDIEAAMGISGVEGIMRRGCEEILTVLRNERQIIITLLQVLLYDPLFTWAITPAKAYTFQTGNTAMSSEGDEVHSETNKTAERALLRIEQKLQGIEEGLVFSVPGQVEQLIQQARDPFNLCRLFCGWQPYL</sequence>
<evidence type="ECO:0000256" key="11">
    <source>
        <dbReference type="ARBA" id="ARBA00047899"/>
    </source>
</evidence>
<dbReference type="InterPro" id="IPR036940">
    <property type="entry name" value="PI3/4_kinase_cat_sf"/>
</dbReference>
<comment type="catalytic activity">
    <reaction evidence="11">
        <text>L-threonyl-[protein] + ATP = O-phospho-L-threonyl-[protein] + ADP + H(+)</text>
        <dbReference type="Rhea" id="RHEA:46608"/>
        <dbReference type="Rhea" id="RHEA-COMP:11060"/>
        <dbReference type="Rhea" id="RHEA-COMP:11605"/>
        <dbReference type="ChEBI" id="CHEBI:15378"/>
        <dbReference type="ChEBI" id="CHEBI:30013"/>
        <dbReference type="ChEBI" id="CHEBI:30616"/>
        <dbReference type="ChEBI" id="CHEBI:61977"/>
        <dbReference type="ChEBI" id="CHEBI:456216"/>
        <dbReference type="EC" id="2.7.11.1"/>
    </reaction>
</comment>
<dbReference type="CDD" id="cd05171">
    <property type="entry name" value="PIKKc_ATM"/>
    <property type="match status" value="1"/>
</dbReference>
<evidence type="ECO:0000313" key="17">
    <source>
        <dbReference type="EMBL" id="KAL2719753.1"/>
    </source>
</evidence>
<evidence type="ECO:0000256" key="12">
    <source>
        <dbReference type="ARBA" id="ARBA00048679"/>
    </source>
</evidence>
<dbReference type="GO" id="GO:0005634">
    <property type="term" value="C:nucleus"/>
    <property type="evidence" value="ECO:0007669"/>
    <property type="project" value="UniProtKB-SubCell"/>
</dbReference>
<keyword evidence="6" id="KW-0227">DNA damage</keyword>
<dbReference type="InterPro" id="IPR000403">
    <property type="entry name" value="PI3/4_kinase_cat_dom"/>
</dbReference>
<dbReference type="Pfam" id="PF00454">
    <property type="entry name" value="PI3_PI4_kinase"/>
    <property type="match status" value="1"/>
</dbReference>
<dbReference type="PROSITE" id="PS00916">
    <property type="entry name" value="PI3_4_KINASE_2"/>
    <property type="match status" value="1"/>
</dbReference>
<accession>A0ABD2AGL2</accession>
<dbReference type="GO" id="GO:0005524">
    <property type="term" value="F:ATP binding"/>
    <property type="evidence" value="ECO:0007669"/>
    <property type="project" value="UniProtKB-KW"/>
</dbReference>
<dbReference type="GO" id="GO:0006974">
    <property type="term" value="P:DNA damage response"/>
    <property type="evidence" value="ECO:0007669"/>
    <property type="project" value="UniProtKB-KW"/>
</dbReference>
<dbReference type="SMART" id="SM01343">
    <property type="entry name" value="FATC"/>
    <property type="match status" value="1"/>
</dbReference>
<dbReference type="EC" id="2.7.11.1" evidence="2"/>
<dbReference type="PROSITE" id="PS51190">
    <property type="entry name" value="FATC"/>
    <property type="match status" value="1"/>
</dbReference>
<evidence type="ECO:0000256" key="13">
    <source>
        <dbReference type="ARBA" id="ARBA00073111"/>
    </source>
</evidence>
<dbReference type="Gene3D" id="3.30.1010.10">
    <property type="entry name" value="Phosphatidylinositol 3-kinase Catalytic Subunit, Chain A, domain 4"/>
    <property type="match status" value="1"/>
</dbReference>
<dbReference type="InterPro" id="IPR003151">
    <property type="entry name" value="PIK-rel_kinase_FAT"/>
</dbReference>
<comment type="caution">
    <text evidence="17">The sequence shown here is derived from an EMBL/GenBank/DDBJ whole genome shotgun (WGS) entry which is preliminary data.</text>
</comment>